<sequence>MDITTLETINLINALHSIVFFFFFNKTENSTLPPIINALEAFKVVDILHAQTRDLGKIGSTPNGVKAPKLISLNLSSSGISGSVLAVIANLSNLETLDLSNNKLTGQISDFLGNLFSLKVLNIGGNKFTGPIPSQLLTKWRDGALSLSVDGLPNHEEVKKKKKVRSILPIAASISALFVILIILAVLWIVRRKQRESLKKQNNNVYLLETKNNQFNYSEIWHCLLWKDR</sequence>
<keyword evidence="1" id="KW-1133">Transmembrane helix</keyword>
<name>A0AAV3RFS6_LITER</name>
<keyword evidence="1" id="KW-0472">Membrane</keyword>
<evidence type="ECO:0000313" key="2">
    <source>
        <dbReference type="EMBL" id="GAA0174863.1"/>
    </source>
</evidence>
<gene>
    <name evidence="2" type="ORF">LIER_28158</name>
</gene>
<dbReference type="EMBL" id="BAABME010009277">
    <property type="protein sequence ID" value="GAA0174863.1"/>
    <property type="molecule type" value="Genomic_DNA"/>
</dbReference>
<protein>
    <submittedName>
        <fullName evidence="2">Uncharacterized protein</fullName>
    </submittedName>
</protein>
<accession>A0AAV3RFS6</accession>
<proteinExistence type="predicted"/>
<feature type="transmembrane region" description="Helical" evidence="1">
    <location>
        <begin position="167"/>
        <end position="190"/>
    </location>
</feature>
<dbReference type="InterPro" id="IPR001611">
    <property type="entry name" value="Leu-rich_rpt"/>
</dbReference>
<organism evidence="2 3">
    <name type="scientific">Lithospermum erythrorhizon</name>
    <name type="common">Purple gromwell</name>
    <name type="synonym">Lithospermum officinale var. erythrorhizon</name>
    <dbReference type="NCBI Taxonomy" id="34254"/>
    <lineage>
        <taxon>Eukaryota</taxon>
        <taxon>Viridiplantae</taxon>
        <taxon>Streptophyta</taxon>
        <taxon>Embryophyta</taxon>
        <taxon>Tracheophyta</taxon>
        <taxon>Spermatophyta</taxon>
        <taxon>Magnoliopsida</taxon>
        <taxon>eudicotyledons</taxon>
        <taxon>Gunneridae</taxon>
        <taxon>Pentapetalae</taxon>
        <taxon>asterids</taxon>
        <taxon>lamiids</taxon>
        <taxon>Boraginales</taxon>
        <taxon>Boraginaceae</taxon>
        <taxon>Boraginoideae</taxon>
        <taxon>Lithospermeae</taxon>
        <taxon>Lithospermum</taxon>
    </lineage>
</organism>
<reference evidence="2 3" key="1">
    <citation type="submission" date="2024-01" db="EMBL/GenBank/DDBJ databases">
        <title>The complete chloroplast genome sequence of Lithospermum erythrorhizon: insights into the phylogenetic relationship among Boraginaceae species and the maternal lineages of purple gromwells.</title>
        <authorList>
            <person name="Okada T."/>
            <person name="Watanabe K."/>
        </authorList>
    </citation>
    <scope>NUCLEOTIDE SEQUENCE [LARGE SCALE GENOMIC DNA]</scope>
</reference>
<dbReference type="Gene3D" id="3.80.10.10">
    <property type="entry name" value="Ribonuclease Inhibitor"/>
    <property type="match status" value="1"/>
</dbReference>
<comment type="caution">
    <text evidence="2">The sequence shown here is derived from an EMBL/GenBank/DDBJ whole genome shotgun (WGS) entry which is preliminary data.</text>
</comment>
<dbReference type="SUPFAM" id="SSF52047">
    <property type="entry name" value="RNI-like"/>
    <property type="match status" value="1"/>
</dbReference>
<dbReference type="PROSITE" id="PS51450">
    <property type="entry name" value="LRR"/>
    <property type="match status" value="1"/>
</dbReference>
<evidence type="ECO:0000313" key="3">
    <source>
        <dbReference type="Proteomes" id="UP001454036"/>
    </source>
</evidence>
<dbReference type="PRINTS" id="PR00019">
    <property type="entry name" value="LEURICHRPT"/>
</dbReference>
<dbReference type="Pfam" id="PF00560">
    <property type="entry name" value="LRR_1"/>
    <property type="match status" value="2"/>
</dbReference>
<dbReference type="Proteomes" id="UP001454036">
    <property type="component" value="Unassembled WGS sequence"/>
</dbReference>
<keyword evidence="3" id="KW-1185">Reference proteome</keyword>
<dbReference type="PANTHER" id="PTHR45631">
    <property type="entry name" value="OS07G0107800 PROTEIN-RELATED"/>
    <property type="match status" value="1"/>
</dbReference>
<keyword evidence="1" id="KW-0812">Transmembrane</keyword>
<dbReference type="InterPro" id="IPR032675">
    <property type="entry name" value="LRR_dom_sf"/>
</dbReference>
<dbReference type="AlphaFoldDB" id="A0AAV3RFS6"/>
<dbReference type="PANTHER" id="PTHR45631:SF202">
    <property type="entry name" value="SENESCENCE-INDUCED RECEPTOR-LIKE SERINE_THREONINE-PROTEIN KINASE"/>
    <property type="match status" value="1"/>
</dbReference>
<evidence type="ECO:0000256" key="1">
    <source>
        <dbReference type="SAM" id="Phobius"/>
    </source>
</evidence>